<accession>A0A3S2U6N0</accession>
<organism evidence="2 3">
    <name type="scientific">Rubrivivax albus</name>
    <dbReference type="NCBI Taxonomy" id="2499835"/>
    <lineage>
        <taxon>Bacteria</taxon>
        <taxon>Pseudomonadati</taxon>
        <taxon>Pseudomonadota</taxon>
        <taxon>Betaproteobacteria</taxon>
        <taxon>Burkholderiales</taxon>
        <taxon>Sphaerotilaceae</taxon>
        <taxon>Rubrivivax</taxon>
    </lineage>
</organism>
<sequence>MDVNQRAYSGAHVLAIGWLGPLMVNFAWYANLFFLISVALLLGKRSAVWSSLLAAALPLQTITFVKVPLNEAGGAVGVFGLGWGFVVWYSATLLLVAAAGTRQIELHADRRAPSAEMRQWGLALCLGFILFAGALALHDRLRANTADGERLRQVAFKRGAVCNIEQPRAGESTALGDGPLEVRTLDGSSRLAYPFNDVRDLLNWGIPTVRAAGRDYSFAFAGDELVLTSVPAVGPPAATLVVDPGTPQNKYAITVSLETGQPGDEPFRFTWTKDRGYGNGYCPDYATLPRPGEQPREMLEQALALGPQASRAAVFNTRHEQEMKRRNDESKGPVMATFLGESGVPRSEPSLDVPGQSGRLQALALALARAEAMRLERTRRMNVGCPEGTGWLSSWQKVPYAGSLDIDAGVPFMVDERAFYLKRSLPVKAVCVGESVFTYHEVAGDREGNRRLAIDKRALADFRYLGAVTIVLPKPVLTPGADFRLTAIEEHDEGMSALLELEKTGQVIAFRAPLNFKR</sequence>
<keyword evidence="3" id="KW-1185">Reference proteome</keyword>
<evidence type="ECO:0000313" key="2">
    <source>
        <dbReference type="EMBL" id="RVT49351.1"/>
    </source>
</evidence>
<proteinExistence type="predicted"/>
<gene>
    <name evidence="2" type="ORF">ENE75_19935</name>
</gene>
<keyword evidence="1" id="KW-0812">Transmembrane</keyword>
<evidence type="ECO:0000313" key="3">
    <source>
        <dbReference type="Proteomes" id="UP000288178"/>
    </source>
</evidence>
<reference evidence="2 3" key="1">
    <citation type="submission" date="2019-01" db="EMBL/GenBank/DDBJ databases">
        <authorList>
            <person name="Chen W.-M."/>
        </authorList>
    </citation>
    <scope>NUCLEOTIDE SEQUENCE [LARGE SCALE GENOMIC DNA]</scope>
    <source>
        <strain evidence="2 3">ICH-3</strain>
    </source>
</reference>
<comment type="caution">
    <text evidence="2">The sequence shown here is derived from an EMBL/GenBank/DDBJ whole genome shotgun (WGS) entry which is preliminary data.</text>
</comment>
<protein>
    <submittedName>
        <fullName evidence="2">Uncharacterized protein</fullName>
    </submittedName>
</protein>
<feature type="transmembrane region" description="Helical" evidence="1">
    <location>
        <begin position="120"/>
        <end position="137"/>
    </location>
</feature>
<feature type="transmembrane region" description="Helical" evidence="1">
    <location>
        <begin position="49"/>
        <end position="69"/>
    </location>
</feature>
<dbReference type="Proteomes" id="UP000288178">
    <property type="component" value="Unassembled WGS sequence"/>
</dbReference>
<name>A0A3S2U6N0_9BURK</name>
<feature type="transmembrane region" description="Helical" evidence="1">
    <location>
        <begin position="75"/>
        <end position="99"/>
    </location>
</feature>
<dbReference type="EMBL" id="SACT01000008">
    <property type="protein sequence ID" value="RVT49351.1"/>
    <property type="molecule type" value="Genomic_DNA"/>
</dbReference>
<dbReference type="AlphaFoldDB" id="A0A3S2U6N0"/>
<keyword evidence="1" id="KW-1133">Transmembrane helix</keyword>
<keyword evidence="1" id="KW-0472">Membrane</keyword>
<evidence type="ECO:0000256" key="1">
    <source>
        <dbReference type="SAM" id="Phobius"/>
    </source>
</evidence>
<feature type="transmembrane region" description="Helical" evidence="1">
    <location>
        <begin position="26"/>
        <end position="42"/>
    </location>
</feature>